<reference evidence="1 2" key="1">
    <citation type="submission" date="2019-04" db="EMBL/GenBank/DDBJ databases">
        <title>High contiguity whole genome sequence and gene annotation resource for two Venturia nashicola isolates.</title>
        <authorList>
            <person name="Prokchorchik M."/>
            <person name="Won K."/>
            <person name="Lee Y."/>
            <person name="Choi E.D."/>
            <person name="Segonzac C."/>
            <person name="Sohn K.H."/>
        </authorList>
    </citation>
    <scope>NUCLEOTIDE SEQUENCE [LARGE SCALE GENOMIC DNA]</scope>
    <source>
        <strain evidence="1 2">PRI2</strain>
    </source>
</reference>
<name>A0A4Z1NZ68_9PEZI</name>
<evidence type="ECO:0000313" key="1">
    <source>
        <dbReference type="EMBL" id="TID20122.1"/>
    </source>
</evidence>
<dbReference type="AlphaFoldDB" id="A0A4Z1NZ68"/>
<proteinExistence type="predicted"/>
<evidence type="ECO:0000313" key="2">
    <source>
        <dbReference type="Proteomes" id="UP000298493"/>
    </source>
</evidence>
<gene>
    <name evidence="1" type="ORF">E6O75_ATG07582</name>
</gene>
<sequence length="104" mass="11705">MKSLMRLRPVLGDAMLLRPFASTCQSSPPCLARLDVTGSFHDRRYTTTAISKPTCKQSLRSRKVQLQPRILLNLKFLKLEIDTDQDLPDHDIEAAGVWSPSNPV</sequence>
<keyword evidence="2" id="KW-1185">Reference proteome</keyword>
<dbReference type="Proteomes" id="UP000298493">
    <property type="component" value="Unassembled WGS sequence"/>
</dbReference>
<accession>A0A4Z1NZ68</accession>
<dbReference type="EMBL" id="SNSC02000011">
    <property type="protein sequence ID" value="TID20122.1"/>
    <property type="molecule type" value="Genomic_DNA"/>
</dbReference>
<organism evidence="1 2">
    <name type="scientific">Venturia nashicola</name>
    <dbReference type="NCBI Taxonomy" id="86259"/>
    <lineage>
        <taxon>Eukaryota</taxon>
        <taxon>Fungi</taxon>
        <taxon>Dikarya</taxon>
        <taxon>Ascomycota</taxon>
        <taxon>Pezizomycotina</taxon>
        <taxon>Dothideomycetes</taxon>
        <taxon>Pleosporomycetidae</taxon>
        <taxon>Venturiales</taxon>
        <taxon>Venturiaceae</taxon>
        <taxon>Venturia</taxon>
    </lineage>
</organism>
<comment type="caution">
    <text evidence="1">The sequence shown here is derived from an EMBL/GenBank/DDBJ whole genome shotgun (WGS) entry which is preliminary data.</text>
</comment>
<protein>
    <submittedName>
        <fullName evidence="1">Uncharacterized protein</fullName>
    </submittedName>
</protein>